<evidence type="ECO:0000313" key="2">
    <source>
        <dbReference type="Proteomes" id="UP000320055"/>
    </source>
</evidence>
<protein>
    <submittedName>
        <fullName evidence="1">Uncharacterized protein</fullName>
    </submittedName>
</protein>
<dbReference type="Proteomes" id="UP000320055">
    <property type="component" value="Unassembled WGS sequence"/>
</dbReference>
<keyword evidence="2" id="KW-1185">Reference proteome</keyword>
<dbReference type="OrthoDB" id="561675at2"/>
<proteinExistence type="predicted"/>
<dbReference type="EMBL" id="CAACVJ010000240">
    <property type="protein sequence ID" value="VEP15191.1"/>
    <property type="molecule type" value="Genomic_DNA"/>
</dbReference>
<organism evidence="1 2">
    <name type="scientific">Hyella patelloides LEGE 07179</name>
    <dbReference type="NCBI Taxonomy" id="945734"/>
    <lineage>
        <taxon>Bacteria</taxon>
        <taxon>Bacillati</taxon>
        <taxon>Cyanobacteriota</taxon>
        <taxon>Cyanophyceae</taxon>
        <taxon>Pleurocapsales</taxon>
        <taxon>Hyellaceae</taxon>
        <taxon>Hyella</taxon>
    </lineage>
</organism>
<dbReference type="RefSeq" id="WP_144873961.1">
    <property type="nucleotide sequence ID" value="NZ_LR214053.1"/>
</dbReference>
<accession>A0A563VV89</accession>
<dbReference type="AlphaFoldDB" id="A0A563VV89"/>
<gene>
    <name evidence="1" type="ORF">H1P_3140005</name>
</gene>
<name>A0A563VV89_9CYAN</name>
<sequence length="193" mass="22001">MTQNSLPDNCIRPEELMEELGIKKDAYYKDLNYLDIKPEKDSENKCYLSIEQANSIRALRNHVSETGRRNGFDNSSIVRVDDSNEIVSNNNKSEDNIYVEKEEPTANINLDRLMRDAAELAARNMAMPDLIKQEIANRMSEDDLPEDLREKVAHRVAELCEIAREVANPKFTPADIATQLLAQHRNQKAQAQG</sequence>
<evidence type="ECO:0000313" key="1">
    <source>
        <dbReference type="EMBL" id="VEP15191.1"/>
    </source>
</evidence>
<reference evidence="1 2" key="1">
    <citation type="submission" date="2019-01" db="EMBL/GenBank/DDBJ databases">
        <authorList>
            <person name="Brito A."/>
        </authorList>
    </citation>
    <scope>NUCLEOTIDE SEQUENCE [LARGE SCALE GENOMIC DNA]</scope>
    <source>
        <strain evidence="1">1</strain>
    </source>
</reference>